<comment type="caution">
    <text evidence="3">The sequence shown here is derived from an EMBL/GenBank/DDBJ whole genome shotgun (WGS) entry which is preliminary data.</text>
</comment>
<dbReference type="PROSITE" id="PS50994">
    <property type="entry name" value="INTEGRASE"/>
    <property type="match status" value="1"/>
</dbReference>
<dbReference type="InterPro" id="IPR036397">
    <property type="entry name" value="RNaseH_sf"/>
</dbReference>
<dbReference type="GO" id="GO:0003676">
    <property type="term" value="F:nucleic acid binding"/>
    <property type="evidence" value="ECO:0007669"/>
    <property type="project" value="InterPro"/>
</dbReference>
<dbReference type="SUPFAM" id="SSF56672">
    <property type="entry name" value="DNA/RNA polymerases"/>
    <property type="match status" value="1"/>
</dbReference>
<proteinExistence type="predicted"/>
<feature type="domain" description="Integrase catalytic" evidence="2">
    <location>
        <begin position="470"/>
        <end position="663"/>
    </location>
</feature>
<keyword evidence="3" id="KW-0695">RNA-directed DNA polymerase</keyword>
<protein>
    <submittedName>
        <fullName evidence="3">Reverse transcriptase domain-containing protein</fullName>
    </submittedName>
</protein>
<dbReference type="InterPro" id="IPR041577">
    <property type="entry name" value="RT_RNaseH_2"/>
</dbReference>
<accession>A0A6L2LKG9</accession>
<dbReference type="Pfam" id="PF17919">
    <property type="entry name" value="RT_RNaseH_2"/>
    <property type="match status" value="1"/>
</dbReference>
<dbReference type="EMBL" id="BKCJ010004438">
    <property type="protein sequence ID" value="GEU61042.1"/>
    <property type="molecule type" value="Genomic_DNA"/>
</dbReference>
<evidence type="ECO:0000313" key="3">
    <source>
        <dbReference type="EMBL" id="GEU61042.1"/>
    </source>
</evidence>
<dbReference type="InterPro" id="IPR001584">
    <property type="entry name" value="Integrase_cat-core"/>
</dbReference>
<evidence type="ECO:0000256" key="1">
    <source>
        <dbReference type="SAM" id="MobiDB-lite"/>
    </source>
</evidence>
<dbReference type="PANTHER" id="PTHR48475">
    <property type="entry name" value="RIBONUCLEASE H"/>
    <property type="match status" value="1"/>
</dbReference>
<evidence type="ECO:0000259" key="2">
    <source>
        <dbReference type="PROSITE" id="PS50994"/>
    </source>
</evidence>
<feature type="compositionally biased region" description="Basic and acidic residues" evidence="1">
    <location>
        <begin position="39"/>
        <end position="55"/>
    </location>
</feature>
<sequence length="671" mass="77624">MSTREHEKRYRSRRLRSLRPIPSVFSRIRRERSRSPRQRSKEGGVFKRLGNKEKSVSACSNTYNQHSHSRYMEALSESEDSEGNARVWFDDLLPESMDSYDDLKKAFLENHLQQKKAQDGRMYALEKTNRRNAKRKKVVAHDKGLKQNTGKEQPKTAKKREASVKDKARRSRNGGSDDHRGRNKRSLHPPHEKPPQANKPIVEERIQVSINLEYLEQTIMIGFTLIEEGRNKLCNLLQCNLDIFAWKPADMIDVPKHIIEHCLNVREGCSLVRQKKRGQAADRNQAIQEEVRKLIKACIMKEVHYHDWLSNPTTEAEEAFKKTKQLIAELPMLTAPMEKEELIVYLAATKETVSAVIMTEREAKQIPIYFVSRSLRGPELNYTLMKKLQVLSRPEVAGRLHKWSIELGEYAIHYRPRVLVKGQILADFIVERPKEDSSDTIMEVEEKLPEPWIFFTDGSFCTEGLGVGLILTNPEGVEFTYALRFRFDATNNEAEYEALIAGLRIAEQIEGPKKVKFLIVAIDYFTKWIEAKPVATITENQIKKFVWDNIVCRFGLPEEIISDNGKQFWDDPFKDWCEKLCIRHHFASVKHLQTNGLVERANRSLGEGIKARLDARSKNWMEELPHVLWAHRTMIKSSNEDTSFSLTYEMKAVIPTEIGMPTLRTAEVDLI</sequence>
<dbReference type="Pfam" id="PF00665">
    <property type="entry name" value="rve"/>
    <property type="match status" value="1"/>
</dbReference>
<dbReference type="Gene3D" id="3.30.420.10">
    <property type="entry name" value="Ribonuclease H-like superfamily/Ribonuclease H"/>
    <property type="match status" value="1"/>
</dbReference>
<feature type="region of interest" description="Disordered" evidence="1">
    <location>
        <begin position="114"/>
        <end position="202"/>
    </location>
</feature>
<feature type="compositionally biased region" description="Basic and acidic residues" evidence="1">
    <location>
        <begin position="152"/>
        <end position="166"/>
    </location>
</feature>
<dbReference type="PANTHER" id="PTHR48475:SF2">
    <property type="entry name" value="RIBONUCLEASE H"/>
    <property type="match status" value="1"/>
</dbReference>
<keyword evidence="3" id="KW-0808">Transferase</keyword>
<organism evidence="3">
    <name type="scientific">Tanacetum cinerariifolium</name>
    <name type="common">Dalmatian daisy</name>
    <name type="synonym">Chrysanthemum cinerariifolium</name>
    <dbReference type="NCBI Taxonomy" id="118510"/>
    <lineage>
        <taxon>Eukaryota</taxon>
        <taxon>Viridiplantae</taxon>
        <taxon>Streptophyta</taxon>
        <taxon>Embryophyta</taxon>
        <taxon>Tracheophyta</taxon>
        <taxon>Spermatophyta</taxon>
        <taxon>Magnoliopsida</taxon>
        <taxon>eudicotyledons</taxon>
        <taxon>Gunneridae</taxon>
        <taxon>Pentapetalae</taxon>
        <taxon>asterids</taxon>
        <taxon>campanulids</taxon>
        <taxon>Asterales</taxon>
        <taxon>Asteraceae</taxon>
        <taxon>Asteroideae</taxon>
        <taxon>Anthemideae</taxon>
        <taxon>Anthemidinae</taxon>
        <taxon>Tanacetum</taxon>
    </lineage>
</organism>
<feature type="region of interest" description="Disordered" evidence="1">
    <location>
        <begin position="26"/>
        <end position="58"/>
    </location>
</feature>
<dbReference type="InterPro" id="IPR043502">
    <property type="entry name" value="DNA/RNA_pol_sf"/>
</dbReference>
<dbReference type="AlphaFoldDB" id="A0A6L2LKG9"/>
<dbReference type="GO" id="GO:0015074">
    <property type="term" value="P:DNA integration"/>
    <property type="evidence" value="ECO:0007669"/>
    <property type="project" value="InterPro"/>
</dbReference>
<keyword evidence="3" id="KW-0548">Nucleotidyltransferase</keyword>
<gene>
    <name evidence="3" type="ORF">Tci_033020</name>
</gene>
<name>A0A6L2LKG9_TANCI</name>
<dbReference type="GO" id="GO:0003964">
    <property type="term" value="F:RNA-directed DNA polymerase activity"/>
    <property type="evidence" value="ECO:0007669"/>
    <property type="project" value="UniProtKB-KW"/>
</dbReference>
<dbReference type="SUPFAM" id="SSF53098">
    <property type="entry name" value="Ribonuclease H-like"/>
    <property type="match status" value="2"/>
</dbReference>
<feature type="compositionally biased region" description="Basic residues" evidence="1">
    <location>
        <begin position="27"/>
        <end position="38"/>
    </location>
</feature>
<dbReference type="InterPro" id="IPR012337">
    <property type="entry name" value="RNaseH-like_sf"/>
</dbReference>
<reference evidence="3" key="1">
    <citation type="journal article" date="2019" name="Sci. Rep.">
        <title>Draft genome of Tanacetum cinerariifolium, the natural source of mosquito coil.</title>
        <authorList>
            <person name="Yamashiro T."/>
            <person name="Shiraishi A."/>
            <person name="Satake H."/>
            <person name="Nakayama K."/>
        </authorList>
    </citation>
    <scope>NUCLEOTIDE SEQUENCE</scope>
</reference>